<evidence type="ECO:0000313" key="7">
    <source>
        <dbReference type="EMBL" id="CUS42593.1"/>
    </source>
</evidence>
<dbReference type="GO" id="GO:0005436">
    <property type="term" value="F:sodium:phosphate symporter activity"/>
    <property type="evidence" value="ECO:0007669"/>
    <property type="project" value="InterPro"/>
</dbReference>
<feature type="transmembrane region" description="Helical" evidence="6">
    <location>
        <begin position="75"/>
        <end position="103"/>
    </location>
</feature>
<feature type="transmembrane region" description="Helical" evidence="6">
    <location>
        <begin position="225"/>
        <end position="247"/>
    </location>
</feature>
<feature type="transmembrane region" description="Helical" evidence="6">
    <location>
        <begin position="183"/>
        <end position="213"/>
    </location>
</feature>
<name>A0A160TF09_9ZZZZ</name>
<feature type="transmembrane region" description="Helical" evidence="6">
    <location>
        <begin position="259"/>
        <end position="283"/>
    </location>
</feature>
<feature type="transmembrane region" description="Helical" evidence="6">
    <location>
        <begin position="295"/>
        <end position="314"/>
    </location>
</feature>
<dbReference type="EMBL" id="CZQC01000067">
    <property type="protein sequence ID" value="CUS42593.1"/>
    <property type="molecule type" value="Genomic_DNA"/>
</dbReference>
<evidence type="ECO:0000256" key="2">
    <source>
        <dbReference type="ARBA" id="ARBA00022475"/>
    </source>
</evidence>
<feature type="transmembrane region" description="Helical" evidence="6">
    <location>
        <begin position="109"/>
        <end position="134"/>
    </location>
</feature>
<sequence length="608" mass="66107">MLLLGLGLGFWRSEAFLTVAAGVAVFLFGMMSLERGFQSLSGGWMEHWLQRLTNSTGKSVSLGVVSTSLMQSSSLISLLSISFLSAGLISLSSGLAIIFGANLGTTSGAWLIAGFGLKVNLSDLALPLLVFGIVLQLQSRPSWRSLGHLLTGIGFLFLGIQFMKDGFSNLQSQMQLTAMPFQGFTALLLFTGLGIIATVVMQSSHATLILILTALAHQQIHYEDALAVAIGANIGTTVTAILGSISANAAGKRLALGHVVFNLVTGLVALLALPILIPVVELLGNGLGIAADNYTLRLALFHTVFNTLGVAIMLPQLERLTKWLEKRIPADTISIKVPRYLNDAALESALATTSVTRQESQRLTRHALDIVLRALDWEPRSSHTESLLPPAKEFTEKQIDDAYHNRIKTLYNAIVRFISLAHKTPGTTELEPLRQFRSATYHMVEAVKTSGQLHGNLYPALHGRHHTLHAAYEALRQDIRQVITLLENIIAKSTNEPSAAASFFNDYLLELEHQKLRLDDAHERADSETERMIREHIVTPAQATSLMNDQGYARQIALSLISAGQALILAQLPQTSKAQTMIQLSDEDVTQVRQTLATDASEESSNEA</sequence>
<evidence type="ECO:0000256" key="1">
    <source>
        <dbReference type="ARBA" id="ARBA00004651"/>
    </source>
</evidence>
<dbReference type="AlphaFoldDB" id="A0A160TF09"/>
<dbReference type="NCBIfam" id="NF037997">
    <property type="entry name" value="Na_Pi_symport"/>
    <property type="match status" value="1"/>
</dbReference>
<accession>A0A160TF09</accession>
<feature type="transmembrane region" description="Helical" evidence="6">
    <location>
        <begin position="15"/>
        <end position="33"/>
    </location>
</feature>
<dbReference type="Pfam" id="PF02690">
    <property type="entry name" value="Na_Pi_cotrans"/>
    <property type="match status" value="2"/>
</dbReference>
<comment type="subcellular location">
    <subcellularLocation>
        <location evidence="1">Cell membrane</location>
        <topology evidence="1">Multi-pass membrane protein</topology>
    </subcellularLocation>
</comment>
<keyword evidence="2" id="KW-1003">Cell membrane</keyword>
<feature type="transmembrane region" description="Helical" evidence="6">
    <location>
        <begin position="146"/>
        <end position="163"/>
    </location>
</feature>
<dbReference type="GO" id="GO:0005886">
    <property type="term" value="C:plasma membrane"/>
    <property type="evidence" value="ECO:0007669"/>
    <property type="project" value="UniProtKB-SubCell"/>
</dbReference>
<evidence type="ECO:0000256" key="4">
    <source>
        <dbReference type="ARBA" id="ARBA00022989"/>
    </source>
</evidence>
<gene>
    <name evidence="7" type="ORF">MGWOODY_Tha1916</name>
</gene>
<keyword evidence="5 6" id="KW-0472">Membrane</keyword>
<evidence type="ECO:0000256" key="6">
    <source>
        <dbReference type="SAM" id="Phobius"/>
    </source>
</evidence>
<keyword evidence="4 6" id="KW-1133">Transmembrane helix</keyword>
<proteinExistence type="predicted"/>
<dbReference type="InterPro" id="IPR003841">
    <property type="entry name" value="Na/Pi_transpt"/>
</dbReference>
<keyword evidence="3 6" id="KW-0812">Transmembrane</keyword>
<dbReference type="PANTHER" id="PTHR10010:SF46">
    <property type="entry name" value="SODIUM-DEPENDENT PHOSPHATE TRANSPORT PROTEIN 2B"/>
    <property type="match status" value="1"/>
</dbReference>
<dbReference type="PANTHER" id="PTHR10010">
    <property type="entry name" value="SOLUTE CARRIER FAMILY 34 SODIUM PHOSPHATE , MEMBER 2-RELATED"/>
    <property type="match status" value="1"/>
</dbReference>
<organism evidence="7">
    <name type="scientific">hydrothermal vent metagenome</name>
    <dbReference type="NCBI Taxonomy" id="652676"/>
    <lineage>
        <taxon>unclassified sequences</taxon>
        <taxon>metagenomes</taxon>
        <taxon>ecological metagenomes</taxon>
    </lineage>
</organism>
<reference evidence="7" key="1">
    <citation type="submission" date="2015-10" db="EMBL/GenBank/DDBJ databases">
        <authorList>
            <person name="Gilbert D.G."/>
        </authorList>
    </citation>
    <scope>NUCLEOTIDE SEQUENCE</scope>
</reference>
<protein>
    <submittedName>
        <fullName evidence="7">Sodium-dependent phosphate transporter</fullName>
    </submittedName>
</protein>
<evidence type="ECO:0000256" key="5">
    <source>
        <dbReference type="ARBA" id="ARBA00023136"/>
    </source>
</evidence>
<evidence type="ECO:0000256" key="3">
    <source>
        <dbReference type="ARBA" id="ARBA00022692"/>
    </source>
</evidence>
<dbReference type="GO" id="GO:0044341">
    <property type="term" value="P:sodium-dependent phosphate transport"/>
    <property type="evidence" value="ECO:0007669"/>
    <property type="project" value="InterPro"/>
</dbReference>